<dbReference type="EMBL" id="JAPTNE010000006">
    <property type="protein sequence ID" value="MCZ0806501.1"/>
    <property type="molecule type" value="Genomic_DNA"/>
</dbReference>
<evidence type="ECO:0000313" key="2">
    <source>
        <dbReference type="Proteomes" id="UP001077662"/>
    </source>
</evidence>
<gene>
    <name evidence="1" type="ORF">O0554_06130</name>
</gene>
<sequence length="50" mass="5712">MKQNQDKYHQVKLLLLLTQERGLKPLKAPKVSVGFRIAPYTGAWIETKSS</sequence>
<reference evidence="1" key="1">
    <citation type="submission" date="2022-09" db="EMBL/GenBank/DDBJ databases">
        <title>Genome analysis and characterization of larvicidal activity of Brevibacillus strains.</title>
        <authorList>
            <person name="Patrusheva E.V."/>
            <person name="Izotova A.O."/>
            <person name="Toshchakov S.V."/>
            <person name="Sineoky S.P."/>
        </authorList>
    </citation>
    <scope>NUCLEOTIDE SEQUENCE</scope>
    <source>
        <strain evidence="1">VKPM_B-13247</strain>
    </source>
</reference>
<name>A0AAP3DEQ1_BRELA</name>
<protein>
    <submittedName>
        <fullName evidence="1">Uncharacterized protein</fullName>
    </submittedName>
</protein>
<dbReference type="RefSeq" id="WP_258433091.1">
    <property type="nucleotide sequence ID" value="NZ_JANSGW010000006.1"/>
</dbReference>
<comment type="caution">
    <text evidence="1">The sequence shown here is derived from an EMBL/GenBank/DDBJ whole genome shotgun (WGS) entry which is preliminary data.</text>
</comment>
<organism evidence="1 2">
    <name type="scientific">Brevibacillus laterosporus</name>
    <name type="common">Bacillus laterosporus</name>
    <dbReference type="NCBI Taxonomy" id="1465"/>
    <lineage>
        <taxon>Bacteria</taxon>
        <taxon>Bacillati</taxon>
        <taxon>Bacillota</taxon>
        <taxon>Bacilli</taxon>
        <taxon>Bacillales</taxon>
        <taxon>Paenibacillaceae</taxon>
        <taxon>Brevibacillus</taxon>
    </lineage>
</organism>
<dbReference type="AlphaFoldDB" id="A0AAP3DEQ1"/>
<proteinExistence type="predicted"/>
<accession>A0AAP3DEQ1</accession>
<dbReference type="Proteomes" id="UP001077662">
    <property type="component" value="Unassembled WGS sequence"/>
</dbReference>
<evidence type="ECO:0000313" key="1">
    <source>
        <dbReference type="EMBL" id="MCZ0806501.1"/>
    </source>
</evidence>